<gene>
    <name evidence="1" type="ORF">PQJ73_22020</name>
</gene>
<evidence type="ECO:0000313" key="2">
    <source>
        <dbReference type="Proteomes" id="UP001165652"/>
    </source>
</evidence>
<dbReference type="EMBL" id="JAQQLI010000043">
    <property type="protein sequence ID" value="MDC7788375.1"/>
    <property type="molecule type" value="Genomic_DNA"/>
</dbReference>
<reference evidence="1" key="2">
    <citation type="submission" date="2023-02" db="EMBL/GenBank/DDBJ databases">
        <authorList>
            <person name="Rayyan A."/>
            <person name="Meyer T."/>
            <person name="Kyndt J.A."/>
        </authorList>
    </citation>
    <scope>NUCLEOTIDE SEQUENCE</scope>
    <source>
        <strain evidence="1">DSM 9987</strain>
    </source>
</reference>
<comment type="caution">
    <text evidence="1">The sequence shown here is derived from an EMBL/GenBank/DDBJ whole genome shotgun (WGS) entry which is preliminary data.</text>
</comment>
<protein>
    <submittedName>
        <fullName evidence="1">Mandelate racemase</fullName>
    </submittedName>
</protein>
<proteinExistence type="predicted"/>
<organism evidence="1 2">
    <name type="scientific">Rhodoplanes tepidamans</name>
    <name type="common">Rhodoplanes cryptolactis</name>
    <dbReference type="NCBI Taxonomy" id="200616"/>
    <lineage>
        <taxon>Bacteria</taxon>
        <taxon>Pseudomonadati</taxon>
        <taxon>Pseudomonadota</taxon>
        <taxon>Alphaproteobacteria</taxon>
        <taxon>Hyphomicrobiales</taxon>
        <taxon>Nitrobacteraceae</taxon>
        <taxon>Rhodoplanes</taxon>
    </lineage>
</organism>
<dbReference type="InterPro" id="IPR036849">
    <property type="entry name" value="Enolase-like_C_sf"/>
</dbReference>
<dbReference type="SUPFAM" id="SSF51604">
    <property type="entry name" value="Enolase C-terminal domain-like"/>
    <property type="match status" value="1"/>
</dbReference>
<reference evidence="1" key="1">
    <citation type="journal article" date="2023" name="Microbiol Resour">
        <title>Genome Sequences of Rhodoplanes serenus and Two Thermotolerant Strains, Rhodoplanes tepidamans and 'Rhodoplanes cryptolactis,' Further Refine the Genus.</title>
        <authorList>
            <person name="Rayyan A.A."/>
            <person name="Kyndt J.A."/>
        </authorList>
    </citation>
    <scope>NUCLEOTIDE SEQUENCE</scope>
    <source>
        <strain evidence="1">DSM 9987</strain>
    </source>
</reference>
<dbReference type="RefSeq" id="WP_272779213.1">
    <property type="nucleotide sequence ID" value="NZ_JAQQLI010000043.1"/>
</dbReference>
<name>A0ABT5JH58_RHOTP</name>
<dbReference type="InterPro" id="IPR029017">
    <property type="entry name" value="Enolase-like_N"/>
</dbReference>
<evidence type="ECO:0000313" key="1">
    <source>
        <dbReference type="EMBL" id="MDC7788375.1"/>
    </source>
</evidence>
<accession>A0ABT5JH58</accession>
<sequence>MTDAPRLRLLEAEFFERPVTLRLPFRFGVVTLREAPQAFTRVRIRLADGREGEGVAAQLMVPKWFDKSPGLSNEQNFDQLRSALAIAREHFLAAGEGTAFGLSAAVEPAHRAACAAVDLNGLVASFGIAEIERAILDALARIEGVPAFALVAANRVGLTAQGAPDLAGFDIDAFLAGLAPAPSIFVRHTVGMVDALTRADTAGHRLDDGLPESLEEVIAAYGHRHFKLKVSGDADADIARLSGIAAVIDRIAEPYVVTLDGNEQYDTVDAVVALWRRMGETPRLARMVASTLHIEQPIGRARALAEPVHALAGLVPVEVDESDSDLAVFTAARALGYRGISAKSCKGFYRALINRARVAHWNAGDGATGVARAFMSAEDLTTQAGIAVQQDLALATLVGVTHVERNGHHYVDGMAGASDAEQGRFLAAHPDLYARSNGRVRLAIRDGAVSLASIATAPGLAAGALPDWASMRPMSRPLAA</sequence>
<keyword evidence="2" id="KW-1185">Reference proteome</keyword>
<dbReference type="Proteomes" id="UP001165652">
    <property type="component" value="Unassembled WGS sequence"/>
</dbReference>
<dbReference type="SUPFAM" id="SSF54826">
    <property type="entry name" value="Enolase N-terminal domain-like"/>
    <property type="match status" value="1"/>
</dbReference>
<dbReference type="Gene3D" id="3.20.20.120">
    <property type="entry name" value="Enolase-like C-terminal domain"/>
    <property type="match status" value="1"/>
</dbReference>